<protein>
    <submittedName>
        <fullName evidence="2">Uncharacterized protein</fullName>
    </submittedName>
</protein>
<feature type="non-terminal residue" evidence="2">
    <location>
        <position position="1"/>
    </location>
</feature>
<reference evidence="2" key="1">
    <citation type="submission" date="2022-03" db="EMBL/GenBank/DDBJ databases">
        <authorList>
            <person name="Martin H S."/>
        </authorList>
    </citation>
    <scope>NUCLEOTIDE SEQUENCE</scope>
</reference>
<feature type="region of interest" description="Disordered" evidence="1">
    <location>
        <begin position="33"/>
        <end position="71"/>
    </location>
</feature>
<gene>
    <name evidence="2" type="ORF">IPOD504_LOCUS12204</name>
</gene>
<sequence>MIAEVITVFYGRLVATVESNWAELTNKWLNPGRHSTRERGARSGHGKHVLSGARAVSPSAGAARRRRGSRSLVGRGRTVGLGFRATTDAGERLASRARFEALRSRRRCARTRRPNAALSTAIELSAGLLLGA</sequence>
<evidence type="ECO:0000256" key="1">
    <source>
        <dbReference type="SAM" id="MobiDB-lite"/>
    </source>
</evidence>
<proteinExistence type="predicted"/>
<feature type="compositionally biased region" description="Low complexity" evidence="1">
    <location>
        <begin position="51"/>
        <end position="62"/>
    </location>
</feature>
<organism evidence="2 3">
    <name type="scientific">Iphiclides podalirius</name>
    <name type="common">scarce swallowtail</name>
    <dbReference type="NCBI Taxonomy" id="110791"/>
    <lineage>
        <taxon>Eukaryota</taxon>
        <taxon>Metazoa</taxon>
        <taxon>Ecdysozoa</taxon>
        <taxon>Arthropoda</taxon>
        <taxon>Hexapoda</taxon>
        <taxon>Insecta</taxon>
        <taxon>Pterygota</taxon>
        <taxon>Neoptera</taxon>
        <taxon>Endopterygota</taxon>
        <taxon>Lepidoptera</taxon>
        <taxon>Glossata</taxon>
        <taxon>Ditrysia</taxon>
        <taxon>Papilionoidea</taxon>
        <taxon>Papilionidae</taxon>
        <taxon>Papilioninae</taxon>
        <taxon>Iphiclides</taxon>
    </lineage>
</organism>
<accession>A0ABN8ISS6</accession>
<dbReference type="EMBL" id="OW152815">
    <property type="protein sequence ID" value="CAH2062815.1"/>
    <property type="molecule type" value="Genomic_DNA"/>
</dbReference>
<name>A0ABN8ISS6_9NEOP</name>
<evidence type="ECO:0000313" key="3">
    <source>
        <dbReference type="Proteomes" id="UP000837857"/>
    </source>
</evidence>
<evidence type="ECO:0000313" key="2">
    <source>
        <dbReference type="EMBL" id="CAH2062815.1"/>
    </source>
</evidence>
<dbReference type="Proteomes" id="UP000837857">
    <property type="component" value="Chromosome 3"/>
</dbReference>
<keyword evidence="3" id="KW-1185">Reference proteome</keyword>